<dbReference type="EMBL" id="JAMSLR010000003">
    <property type="protein sequence ID" value="MCM8748485.1"/>
    <property type="molecule type" value="Genomic_DNA"/>
</dbReference>
<name>A0AA42BAG2_9BACT</name>
<reference evidence="3" key="1">
    <citation type="submission" date="2022-06" db="EMBL/GenBank/DDBJ databases">
        <title>CFH 74404 Thermomicrobiaceae sp.</title>
        <authorList>
            <person name="Ming H."/>
            <person name="Li W.-J."/>
            <person name="Zhao Z."/>
        </authorList>
    </citation>
    <scope>NUCLEOTIDE SEQUENCE</scope>
    <source>
        <strain evidence="3">CFH 74404</strain>
    </source>
</reference>
<gene>
    <name evidence="3" type="ORF">NET02_04955</name>
</gene>
<dbReference type="RefSeq" id="WP_284056267.1">
    <property type="nucleotide sequence ID" value="NZ_JAMSLR010000003.1"/>
</dbReference>
<dbReference type="SUPFAM" id="SSF52833">
    <property type="entry name" value="Thioredoxin-like"/>
    <property type="match status" value="1"/>
</dbReference>
<evidence type="ECO:0000313" key="4">
    <source>
        <dbReference type="Proteomes" id="UP001165306"/>
    </source>
</evidence>
<feature type="compositionally biased region" description="Basic and acidic residues" evidence="1">
    <location>
        <begin position="12"/>
        <end position="21"/>
    </location>
</feature>
<dbReference type="InterPro" id="IPR036249">
    <property type="entry name" value="Thioredoxin-like_sf"/>
</dbReference>
<dbReference type="InterPro" id="IPR000866">
    <property type="entry name" value="AhpC/TSA"/>
</dbReference>
<dbReference type="Gene3D" id="3.40.30.10">
    <property type="entry name" value="Glutaredoxin"/>
    <property type="match status" value="1"/>
</dbReference>
<dbReference type="Pfam" id="PF00578">
    <property type="entry name" value="AhpC-TSA"/>
    <property type="match status" value="1"/>
</dbReference>
<keyword evidence="4" id="KW-1185">Reference proteome</keyword>
<proteinExistence type="predicted"/>
<sequence length="177" mass="19600">MSSTPTGTRRRPPIERGDRIPDFTAPAADGETVSTRRYYLRRILALVFTHRWPCAACQDYLRAIAERIEAIRAEAGEVVAVLPLGPEVALGNLATLPFPVALADDVEIHERYGLAASDGRPLAGVVIADRTGTVYEVDLADEAHRLLDPEEIRGWLEFVSYECSECWVDRAQAPRGR</sequence>
<protein>
    <submittedName>
        <fullName evidence="3">Peroxiredoxin family protein</fullName>
    </submittedName>
</protein>
<dbReference type="GO" id="GO:0016491">
    <property type="term" value="F:oxidoreductase activity"/>
    <property type="evidence" value="ECO:0007669"/>
    <property type="project" value="InterPro"/>
</dbReference>
<accession>A0AA42BAG2</accession>
<dbReference type="GO" id="GO:0016209">
    <property type="term" value="F:antioxidant activity"/>
    <property type="evidence" value="ECO:0007669"/>
    <property type="project" value="InterPro"/>
</dbReference>
<comment type="caution">
    <text evidence="3">The sequence shown here is derived from an EMBL/GenBank/DDBJ whole genome shotgun (WGS) entry which is preliminary data.</text>
</comment>
<dbReference type="Proteomes" id="UP001165306">
    <property type="component" value="Unassembled WGS sequence"/>
</dbReference>
<evidence type="ECO:0000313" key="3">
    <source>
        <dbReference type="EMBL" id="MCM8748485.1"/>
    </source>
</evidence>
<evidence type="ECO:0000256" key="1">
    <source>
        <dbReference type="SAM" id="MobiDB-lite"/>
    </source>
</evidence>
<feature type="domain" description="Alkyl hydroperoxide reductase subunit C/ Thiol specific antioxidant" evidence="2">
    <location>
        <begin position="17"/>
        <end position="136"/>
    </location>
</feature>
<feature type="region of interest" description="Disordered" evidence="1">
    <location>
        <begin position="1"/>
        <end position="27"/>
    </location>
</feature>
<dbReference type="AlphaFoldDB" id="A0AA42BAG2"/>
<organism evidence="3 4">
    <name type="scientific">Thermalbibacter longus</name>
    <dbReference type="NCBI Taxonomy" id="2951981"/>
    <lineage>
        <taxon>Bacteria</taxon>
        <taxon>Pseudomonadati</taxon>
        <taxon>Thermomicrobiota</taxon>
        <taxon>Thermomicrobia</taxon>
        <taxon>Thermomicrobiales</taxon>
        <taxon>Thermomicrobiaceae</taxon>
        <taxon>Thermalbibacter</taxon>
    </lineage>
</organism>
<evidence type="ECO:0000259" key="2">
    <source>
        <dbReference type="Pfam" id="PF00578"/>
    </source>
</evidence>